<dbReference type="InterPro" id="IPR001853">
    <property type="entry name" value="DSBA-like_thioredoxin_dom"/>
</dbReference>
<dbReference type="GO" id="GO:0016491">
    <property type="term" value="F:oxidoreductase activity"/>
    <property type="evidence" value="ECO:0007669"/>
    <property type="project" value="InterPro"/>
</dbReference>
<dbReference type="SUPFAM" id="SSF52833">
    <property type="entry name" value="Thioredoxin-like"/>
    <property type="match status" value="1"/>
</dbReference>
<name>A0A3B0SS21_9ZZZZ</name>
<protein>
    <submittedName>
        <fullName evidence="2">DsbA-like thioredoxin domain protein</fullName>
    </submittedName>
</protein>
<evidence type="ECO:0000259" key="1">
    <source>
        <dbReference type="Pfam" id="PF01323"/>
    </source>
</evidence>
<dbReference type="InterPro" id="IPR036249">
    <property type="entry name" value="Thioredoxin-like_sf"/>
</dbReference>
<feature type="domain" description="DSBA-like thioredoxin" evidence="1">
    <location>
        <begin position="5"/>
        <end position="211"/>
    </location>
</feature>
<proteinExistence type="predicted"/>
<evidence type="ECO:0000313" key="2">
    <source>
        <dbReference type="EMBL" id="VAW03827.1"/>
    </source>
</evidence>
<gene>
    <name evidence="2" type="ORF">MNBD_ALPHA07-1404</name>
</gene>
<dbReference type="EMBL" id="UOEG01000266">
    <property type="protein sequence ID" value="VAW03827.1"/>
    <property type="molecule type" value="Genomic_DNA"/>
</dbReference>
<sequence length="229" mass="26108">MPAVQIEYYSDILCVWAYVTQRRIEKLVDEFGDKIEITAHFCSVFADAHGKIETQWKDKGSYAGFGRHINEVGEKFPHVTVNKRIWLDARPHSSASPHMFVKAIEILEREAGTMQKPYLERLSTKAAWALRLAFFAEAKDIANWTVHQQIAQQLGIDYAQVEEKLRSSEAAAQLVIDYDLSQKNHVIGSPTFMMNDGRQKLFGNVGYRLIEANVQEVLHHPSEDAASWC</sequence>
<organism evidence="2">
    <name type="scientific">hydrothermal vent metagenome</name>
    <dbReference type="NCBI Taxonomy" id="652676"/>
    <lineage>
        <taxon>unclassified sequences</taxon>
        <taxon>metagenomes</taxon>
        <taxon>ecological metagenomes</taxon>
    </lineage>
</organism>
<dbReference type="AlphaFoldDB" id="A0A3B0SS21"/>
<accession>A0A3B0SS21</accession>
<dbReference type="Gene3D" id="3.40.30.10">
    <property type="entry name" value="Glutaredoxin"/>
    <property type="match status" value="1"/>
</dbReference>
<reference evidence="2" key="1">
    <citation type="submission" date="2018-06" db="EMBL/GenBank/DDBJ databases">
        <authorList>
            <person name="Zhirakovskaya E."/>
        </authorList>
    </citation>
    <scope>NUCLEOTIDE SEQUENCE</scope>
</reference>
<dbReference type="Pfam" id="PF01323">
    <property type="entry name" value="DSBA"/>
    <property type="match status" value="1"/>
</dbReference>